<dbReference type="Pfam" id="PF22819">
    <property type="entry name" value="TcaA_5th"/>
    <property type="match status" value="1"/>
</dbReference>
<dbReference type="RefSeq" id="WP_182281145.1">
    <property type="nucleotide sequence ID" value="NZ_JABTCN010000042.1"/>
</dbReference>
<feature type="transmembrane region" description="Helical" evidence="7">
    <location>
        <begin position="56"/>
        <end position="76"/>
    </location>
</feature>
<feature type="domain" description="TcaA protein NTF2-like" evidence="9">
    <location>
        <begin position="360"/>
        <end position="461"/>
    </location>
</feature>
<keyword evidence="3" id="KW-0862">Zinc</keyword>
<keyword evidence="1" id="KW-0479">Metal-binding</keyword>
<dbReference type="PIRSF" id="PIRSF032522">
    <property type="entry name" value="TcaA"/>
    <property type="match status" value="1"/>
</dbReference>
<evidence type="ECO:0000256" key="1">
    <source>
        <dbReference type="ARBA" id="ARBA00022723"/>
    </source>
</evidence>
<dbReference type="InterPro" id="IPR054529">
    <property type="entry name" value="TcaA_2nd"/>
</dbReference>
<sequence>MSWCPVCEEETIDQKNICRHCGSQVSYSKEPTSSLSRQTKGNSTPPHKNRLPLKTVIPIAIVTFILILLMILFLLLRNFNSPEAQAKILINAVNNDDVAKVSNILSSKDNKVGRKEAATYIKYIKDEIGMKKFEKDVFHTVDSLNHETAVASYIKTKKGQDVLRISKNGRRYLIFDNIGFKAPTKQAVIKSNEKATFEFESDGLKKKIITEKDQSVALGNYIPGRYAVDAVKTTDRGTYEGQLKFDFDQSNNETIPVTEDFEEAKIKVKLKNTEGLNKKDLMIVINGEKIKPRSDETYKSFPLNKDIVIYAEGQSYDQKFKTNEKVIKKSDIQSENEVELSFDKDEIKKFNASKQKNTFDKVSEFIKKYTGALNKAYEKSDFAEISSYLLKDTSNYEVMKEKINGRARYHFTNPKVTNVSKNNDFYSVLVEKENEQGQIIQSHYLIDGDSDGDHLKIVNYEDY</sequence>
<keyword evidence="2" id="KW-0863">Zinc-finger</keyword>
<evidence type="ECO:0000313" key="11">
    <source>
        <dbReference type="Proteomes" id="UP000524893"/>
    </source>
</evidence>
<evidence type="ECO:0000256" key="2">
    <source>
        <dbReference type="ARBA" id="ARBA00022771"/>
    </source>
</evidence>
<comment type="similarity">
    <text evidence="5">Belongs to the tcaA family.</text>
</comment>
<dbReference type="PANTHER" id="PTHR40038:SF1">
    <property type="entry name" value="MEMBRANE-ASSOCIATED PROTEIN TCAA"/>
    <property type="match status" value="1"/>
</dbReference>
<dbReference type="Pfam" id="PF22813">
    <property type="entry name" value="TcaA_2nd"/>
    <property type="match status" value="1"/>
</dbReference>
<feature type="compositionally biased region" description="Polar residues" evidence="6">
    <location>
        <begin position="26"/>
        <end position="46"/>
    </location>
</feature>
<dbReference type="PANTHER" id="PTHR40038">
    <property type="entry name" value="MEMBRANE-ASSOCIATED PROTEIN TCAA"/>
    <property type="match status" value="1"/>
</dbReference>
<evidence type="ECO:0000313" key="10">
    <source>
        <dbReference type="EMBL" id="MBA8777300.1"/>
    </source>
</evidence>
<dbReference type="Proteomes" id="UP000524893">
    <property type="component" value="Unassembled WGS sequence"/>
</dbReference>
<gene>
    <name evidence="10" type="ORF">HR081_10490</name>
</gene>
<keyword evidence="7" id="KW-0812">Transmembrane</keyword>
<reference evidence="10 11" key="1">
    <citation type="journal article" date="2020" name="Access Microbiol">
        <title>Isolation and genome sequencing of Staphylococcus schleiferi subspecies coagulans from Antarctic seals.</title>
        <authorList>
            <person name="Foster G."/>
            <person name="Robb A."/>
            <person name="Paterson G.K."/>
        </authorList>
    </citation>
    <scope>NUCLEOTIDE SEQUENCE [LARGE SCALE GENOMIC DNA]</scope>
    <source>
        <strain evidence="10 11">M615/02/4</strain>
    </source>
</reference>
<feature type="domain" description="TcaA second" evidence="8">
    <location>
        <begin position="82"/>
        <end position="181"/>
    </location>
</feature>
<dbReference type="InterPro" id="IPR023599">
    <property type="entry name" value="Mem_prot_TcaA"/>
</dbReference>
<evidence type="ECO:0000256" key="4">
    <source>
        <dbReference type="ARBA" id="ARBA00023251"/>
    </source>
</evidence>
<keyword evidence="5" id="KW-1003">Cell membrane</keyword>
<accession>A0A9X0PGG7</accession>
<dbReference type="EMBL" id="JABTCN010000042">
    <property type="protein sequence ID" value="MBA8777300.1"/>
    <property type="molecule type" value="Genomic_DNA"/>
</dbReference>
<evidence type="ECO:0000259" key="9">
    <source>
        <dbReference type="Pfam" id="PF22819"/>
    </source>
</evidence>
<proteinExistence type="inferred from homology"/>
<name>A0A9X0PGG7_9STAP</name>
<keyword evidence="7" id="KW-1133">Transmembrane helix</keyword>
<protein>
    <recommendedName>
        <fullName evidence="5">Membrane-associated protein</fullName>
    </recommendedName>
</protein>
<keyword evidence="5 7" id="KW-0472">Membrane</keyword>
<evidence type="ECO:0000256" key="5">
    <source>
        <dbReference type="PIRNR" id="PIRNR032522"/>
    </source>
</evidence>
<dbReference type="InterPro" id="IPR054528">
    <property type="entry name" value="TcaA_5th"/>
</dbReference>
<keyword evidence="4" id="KW-0046">Antibiotic resistance</keyword>
<feature type="region of interest" description="Disordered" evidence="6">
    <location>
        <begin position="26"/>
        <end position="48"/>
    </location>
</feature>
<evidence type="ECO:0000256" key="3">
    <source>
        <dbReference type="ARBA" id="ARBA00022833"/>
    </source>
</evidence>
<organism evidence="10 11">
    <name type="scientific">Staphylococcus coagulans</name>
    <dbReference type="NCBI Taxonomy" id="74706"/>
    <lineage>
        <taxon>Bacteria</taxon>
        <taxon>Bacillati</taxon>
        <taxon>Bacillota</taxon>
        <taxon>Bacilli</taxon>
        <taxon>Bacillales</taxon>
        <taxon>Staphylococcaceae</taxon>
        <taxon>Staphylococcus</taxon>
    </lineage>
</organism>
<dbReference type="GO" id="GO:0046677">
    <property type="term" value="P:response to antibiotic"/>
    <property type="evidence" value="ECO:0007669"/>
    <property type="project" value="InterPro"/>
</dbReference>
<evidence type="ECO:0000256" key="7">
    <source>
        <dbReference type="SAM" id="Phobius"/>
    </source>
</evidence>
<dbReference type="GO" id="GO:0005886">
    <property type="term" value="C:plasma membrane"/>
    <property type="evidence" value="ECO:0007669"/>
    <property type="project" value="UniProtKB-SubCell"/>
</dbReference>
<dbReference type="AlphaFoldDB" id="A0A9X0PGG7"/>
<comment type="caution">
    <text evidence="10">The sequence shown here is derived from an EMBL/GenBank/DDBJ whole genome shotgun (WGS) entry which is preliminary data.</text>
</comment>
<evidence type="ECO:0000259" key="8">
    <source>
        <dbReference type="Pfam" id="PF22813"/>
    </source>
</evidence>
<evidence type="ECO:0000256" key="6">
    <source>
        <dbReference type="SAM" id="MobiDB-lite"/>
    </source>
</evidence>
<comment type="subcellular location">
    <subcellularLocation>
        <location evidence="5">Cell membrane</location>
        <topology evidence="5">Single-pass membrane protein</topology>
    </subcellularLocation>
</comment>